<dbReference type="RefSeq" id="WP_309203765.1">
    <property type="nucleotide sequence ID" value="NZ_CP133548.1"/>
</dbReference>
<sequence length="317" mass="36187">MDKSLSDYGLLTLGSTFRKLSDELTREVDKLYQSQQLDIAARQLPCLMLIRDNGQISVTQLAQKLGQTHPAVVQLSKKLIANGWVFDLPDPKDDRRRLMSLTPQGYTYLDQMEPCLKAIRKTLESALGPDFKAFIQQLTALESFLHNESFAAAAGRVVSLKRLHDFSVHEFTPSDSDDFRDLNYQWLEEYFYIEELDKKVLGNPQQTIIEPGGRIFMGKRNGENIATCALIKADDRRVELSKMAVDKRYRSSGLGRQLLHYVLEAFKQSDYETLFLESNSKLVPAIKLYESLGFVHKPNPTGPSKYDRADVYMEYQG</sequence>
<proteinExistence type="predicted"/>
<dbReference type="CDD" id="cd04301">
    <property type="entry name" value="NAT_SF"/>
    <property type="match status" value="1"/>
</dbReference>
<dbReference type="Gene3D" id="3.40.630.30">
    <property type="match status" value="1"/>
</dbReference>
<dbReference type="InterPro" id="IPR000182">
    <property type="entry name" value="GNAT_dom"/>
</dbReference>
<dbReference type="PROSITE" id="PS51186">
    <property type="entry name" value="GNAT"/>
    <property type="match status" value="1"/>
</dbReference>
<evidence type="ECO:0000259" key="1">
    <source>
        <dbReference type="PROSITE" id="PS50995"/>
    </source>
</evidence>
<dbReference type="SMART" id="SM00347">
    <property type="entry name" value="HTH_MARR"/>
    <property type="match status" value="1"/>
</dbReference>
<evidence type="ECO:0000313" key="3">
    <source>
        <dbReference type="EMBL" id="WMS88550.1"/>
    </source>
</evidence>
<dbReference type="Gene3D" id="1.10.10.10">
    <property type="entry name" value="Winged helix-like DNA-binding domain superfamily/Winged helix DNA-binding domain"/>
    <property type="match status" value="1"/>
</dbReference>
<dbReference type="InterPro" id="IPR016181">
    <property type="entry name" value="Acyl_CoA_acyltransferase"/>
</dbReference>
<evidence type="ECO:0000259" key="2">
    <source>
        <dbReference type="PROSITE" id="PS51186"/>
    </source>
</evidence>
<dbReference type="Proteomes" id="UP001239782">
    <property type="component" value="Chromosome"/>
</dbReference>
<dbReference type="AlphaFoldDB" id="A0AA51RW19"/>
<evidence type="ECO:0000313" key="4">
    <source>
        <dbReference type="Proteomes" id="UP001239782"/>
    </source>
</evidence>
<dbReference type="KEGG" id="plei:Q9312_06435"/>
<dbReference type="GO" id="GO:0003700">
    <property type="term" value="F:DNA-binding transcription factor activity"/>
    <property type="evidence" value="ECO:0007669"/>
    <property type="project" value="InterPro"/>
</dbReference>
<dbReference type="PROSITE" id="PS50995">
    <property type="entry name" value="HTH_MARR_2"/>
    <property type="match status" value="1"/>
</dbReference>
<reference evidence="3 4" key="1">
    <citation type="submission" date="2023-08" db="EMBL/GenBank/DDBJ databases">
        <title>Pleionea litopenaei sp. nov., isolated from stomach of juvenile Litopenaeus vannamei.</title>
        <authorList>
            <person name="Rho A.M."/>
            <person name="Hwang C.Y."/>
        </authorList>
    </citation>
    <scope>NUCLEOTIDE SEQUENCE [LARGE SCALE GENOMIC DNA]</scope>
    <source>
        <strain evidence="3 4">HL-JVS1</strain>
    </source>
</reference>
<dbReference type="Pfam" id="PF00583">
    <property type="entry name" value="Acetyltransf_1"/>
    <property type="match status" value="1"/>
</dbReference>
<feature type="domain" description="N-acetyltransferase" evidence="2">
    <location>
        <begin position="166"/>
        <end position="317"/>
    </location>
</feature>
<organism evidence="3 4">
    <name type="scientific">Pleionea litopenaei</name>
    <dbReference type="NCBI Taxonomy" id="3070815"/>
    <lineage>
        <taxon>Bacteria</taxon>
        <taxon>Pseudomonadati</taxon>
        <taxon>Pseudomonadota</taxon>
        <taxon>Gammaproteobacteria</taxon>
        <taxon>Oceanospirillales</taxon>
        <taxon>Pleioneaceae</taxon>
        <taxon>Pleionea</taxon>
    </lineage>
</organism>
<dbReference type="PANTHER" id="PTHR33164">
    <property type="entry name" value="TRANSCRIPTIONAL REGULATOR, MARR FAMILY"/>
    <property type="match status" value="1"/>
</dbReference>
<dbReference type="InterPro" id="IPR000835">
    <property type="entry name" value="HTH_MarR-typ"/>
</dbReference>
<name>A0AA51RW19_9GAMM</name>
<dbReference type="InterPro" id="IPR036390">
    <property type="entry name" value="WH_DNA-bd_sf"/>
</dbReference>
<dbReference type="InterPro" id="IPR036388">
    <property type="entry name" value="WH-like_DNA-bd_sf"/>
</dbReference>
<keyword evidence="4" id="KW-1185">Reference proteome</keyword>
<dbReference type="EMBL" id="CP133548">
    <property type="protein sequence ID" value="WMS88550.1"/>
    <property type="molecule type" value="Genomic_DNA"/>
</dbReference>
<dbReference type="Pfam" id="PF12802">
    <property type="entry name" value="MarR_2"/>
    <property type="match status" value="1"/>
</dbReference>
<protein>
    <submittedName>
        <fullName evidence="3">Bifunctional helix-turn-helix transcriptional regulator/GNAT family N-acetyltransferase</fullName>
    </submittedName>
</protein>
<dbReference type="GO" id="GO:0006950">
    <property type="term" value="P:response to stress"/>
    <property type="evidence" value="ECO:0007669"/>
    <property type="project" value="TreeGrafter"/>
</dbReference>
<dbReference type="SUPFAM" id="SSF55729">
    <property type="entry name" value="Acyl-CoA N-acyltransferases (Nat)"/>
    <property type="match status" value="1"/>
</dbReference>
<dbReference type="InterPro" id="IPR039422">
    <property type="entry name" value="MarR/SlyA-like"/>
</dbReference>
<feature type="domain" description="HTH marR-type" evidence="1">
    <location>
        <begin position="10"/>
        <end position="147"/>
    </location>
</feature>
<dbReference type="PANTHER" id="PTHR33164:SF43">
    <property type="entry name" value="HTH-TYPE TRANSCRIPTIONAL REPRESSOR YETL"/>
    <property type="match status" value="1"/>
</dbReference>
<gene>
    <name evidence="3" type="ORF">Q9312_06435</name>
</gene>
<dbReference type="GO" id="GO:0016747">
    <property type="term" value="F:acyltransferase activity, transferring groups other than amino-acyl groups"/>
    <property type="evidence" value="ECO:0007669"/>
    <property type="project" value="InterPro"/>
</dbReference>
<dbReference type="SUPFAM" id="SSF46785">
    <property type="entry name" value="Winged helix' DNA-binding domain"/>
    <property type="match status" value="1"/>
</dbReference>
<accession>A0AA51RW19</accession>